<dbReference type="Pfam" id="PF12840">
    <property type="entry name" value="HTH_20"/>
    <property type="match status" value="1"/>
</dbReference>
<dbReference type="InterPro" id="IPR036388">
    <property type="entry name" value="WH-like_DNA-bd_sf"/>
</dbReference>
<reference evidence="1" key="1">
    <citation type="submission" date="2021-03" db="EMBL/GenBank/DDBJ databases">
        <title>Whole genome sequence of Streptomyces bomunensis MMS17-BM035.</title>
        <authorList>
            <person name="Lee J.H."/>
        </authorList>
    </citation>
    <scope>NUCLEOTIDE SEQUENCE</scope>
    <source>
        <strain evidence="1">MMS17-BM035</strain>
    </source>
</reference>
<dbReference type="InterPro" id="IPR036390">
    <property type="entry name" value="WH_DNA-bd_sf"/>
</dbReference>
<gene>
    <name evidence="1" type="ORF">JFN87_20800</name>
</gene>
<evidence type="ECO:0000313" key="1">
    <source>
        <dbReference type="EMBL" id="MBP0459914.1"/>
    </source>
</evidence>
<name>A0A940MBJ3_9ACTN</name>
<dbReference type="SUPFAM" id="SSF46785">
    <property type="entry name" value="Winged helix' DNA-binding domain"/>
    <property type="match status" value="1"/>
</dbReference>
<dbReference type="AlphaFoldDB" id="A0A940MBJ3"/>
<evidence type="ECO:0000313" key="2">
    <source>
        <dbReference type="Proteomes" id="UP000670475"/>
    </source>
</evidence>
<dbReference type="Proteomes" id="UP000670475">
    <property type="component" value="Unassembled WGS sequence"/>
</dbReference>
<accession>A0A940MBJ3</accession>
<dbReference type="Gene3D" id="1.10.10.10">
    <property type="entry name" value="Winged helix-like DNA-binding domain superfamily/Winged helix DNA-binding domain"/>
    <property type="match status" value="1"/>
</dbReference>
<sequence>MGRSEDPGQDPISELSSLDDPVRRRLYDVVAARDEPTAREDAAAAAGISRTLAAYHLDKLVDAGLLTAGYARPAGRGGPGAGRPAKRYARARRELSVSVPPRDYALLAEVLAEAVAADDSGGVREAVASAAHAAGRAAGRSAGGPDLTAALHACGYEPSETGEGCVELRNCPFHRLARRHTELVCGLNLHLVRGLLEASGERQDRAVLAPRADRCCVFIEAAGIDAAE</sequence>
<protein>
    <submittedName>
        <fullName evidence="1">Helix-turn-helix transcriptional regulator</fullName>
    </submittedName>
</protein>
<proteinExistence type="predicted"/>
<organism evidence="1 2">
    <name type="scientific">Streptomyces montanisoli</name>
    <dbReference type="NCBI Taxonomy" id="2798581"/>
    <lineage>
        <taxon>Bacteria</taxon>
        <taxon>Bacillati</taxon>
        <taxon>Actinomycetota</taxon>
        <taxon>Actinomycetes</taxon>
        <taxon>Kitasatosporales</taxon>
        <taxon>Streptomycetaceae</taxon>
        <taxon>Streptomyces</taxon>
    </lineage>
</organism>
<comment type="caution">
    <text evidence="1">The sequence shown here is derived from an EMBL/GenBank/DDBJ whole genome shotgun (WGS) entry which is preliminary data.</text>
</comment>
<dbReference type="EMBL" id="JAGIQL010000091">
    <property type="protein sequence ID" value="MBP0459914.1"/>
    <property type="molecule type" value="Genomic_DNA"/>
</dbReference>
<keyword evidence="2" id="KW-1185">Reference proteome</keyword>
<dbReference type="RefSeq" id="WP_209342107.1">
    <property type="nucleotide sequence ID" value="NZ_JAGIQL010000091.1"/>
</dbReference>